<feature type="transmembrane region" description="Helical" evidence="1">
    <location>
        <begin position="162"/>
        <end position="180"/>
    </location>
</feature>
<protein>
    <submittedName>
        <fullName evidence="2">Uncharacterized protein</fullName>
    </submittedName>
</protein>
<keyword evidence="1" id="KW-0812">Transmembrane</keyword>
<reference evidence="2 3" key="1">
    <citation type="journal article" date="2015" name="Nature">
        <title>rRNA introns, odd ribosomes, and small enigmatic genomes across a large radiation of phyla.</title>
        <authorList>
            <person name="Brown C.T."/>
            <person name="Hug L.A."/>
            <person name="Thomas B.C."/>
            <person name="Sharon I."/>
            <person name="Castelle C.J."/>
            <person name="Singh A."/>
            <person name="Wilkins M.J."/>
            <person name="Williams K.H."/>
            <person name="Banfield J.F."/>
        </authorList>
    </citation>
    <scope>NUCLEOTIDE SEQUENCE [LARGE SCALE GENOMIC DNA]</scope>
</reference>
<comment type="caution">
    <text evidence="2">The sequence shown here is derived from an EMBL/GenBank/DDBJ whole genome shotgun (WGS) entry which is preliminary data.</text>
</comment>
<proteinExistence type="predicted"/>
<evidence type="ECO:0000256" key="1">
    <source>
        <dbReference type="SAM" id="Phobius"/>
    </source>
</evidence>
<sequence>MNKTNPSLHSYYLKLIVFILITFANFWWILILKENFLYGLLLILITFILFFASFNVFSGLKLSVIMGVLFVILSTLLIKNHFDYTLKTLSPTDEKIQTQRHGVYADGLGILFTNKLSQNFYKNWSMSLGKYLRNISYSVDPNLYFFSSHPREKSGIDEFEKYSPFLLPLFIIGVLIHALSFGKIKALTAYLLASIIITGFISPYFKLGPILLFPYISIVIALGAASVIKKNYVKKAL</sequence>
<organism evidence="2 3">
    <name type="scientific">Candidatus Daviesbacteria bacterium GW2011_GWC2_40_12</name>
    <dbReference type="NCBI Taxonomy" id="1618431"/>
    <lineage>
        <taxon>Bacteria</taxon>
        <taxon>Candidatus Daviesiibacteriota</taxon>
    </lineage>
</organism>
<feature type="transmembrane region" description="Helical" evidence="1">
    <location>
        <begin position="64"/>
        <end position="82"/>
    </location>
</feature>
<name>A0A0G0QQD5_9BACT</name>
<dbReference type="AlphaFoldDB" id="A0A0G0QQD5"/>
<keyword evidence="1" id="KW-0472">Membrane</keyword>
<feature type="transmembrane region" description="Helical" evidence="1">
    <location>
        <begin position="187"/>
        <end position="205"/>
    </location>
</feature>
<feature type="transmembrane region" description="Helical" evidence="1">
    <location>
        <begin position="36"/>
        <end position="57"/>
    </location>
</feature>
<accession>A0A0G0QQD5</accession>
<evidence type="ECO:0000313" key="2">
    <source>
        <dbReference type="EMBL" id="KKR42624.1"/>
    </source>
</evidence>
<dbReference type="Proteomes" id="UP000034881">
    <property type="component" value="Unassembled WGS sequence"/>
</dbReference>
<gene>
    <name evidence="2" type="ORF">UT77_C0001G0075</name>
</gene>
<dbReference type="EMBL" id="LBYB01000001">
    <property type="protein sequence ID" value="KKR42624.1"/>
    <property type="molecule type" value="Genomic_DNA"/>
</dbReference>
<evidence type="ECO:0000313" key="3">
    <source>
        <dbReference type="Proteomes" id="UP000034881"/>
    </source>
</evidence>
<feature type="transmembrane region" description="Helical" evidence="1">
    <location>
        <begin position="12"/>
        <end position="30"/>
    </location>
</feature>
<feature type="transmembrane region" description="Helical" evidence="1">
    <location>
        <begin position="211"/>
        <end position="228"/>
    </location>
</feature>
<keyword evidence="1" id="KW-1133">Transmembrane helix</keyword>